<dbReference type="PANTHER" id="PTHR44259">
    <property type="entry name" value="OS07G0183000 PROTEIN-RELATED"/>
    <property type="match status" value="1"/>
</dbReference>
<feature type="domain" description="F-box" evidence="1">
    <location>
        <begin position="21"/>
        <end position="61"/>
    </location>
</feature>
<dbReference type="EMBL" id="LUHQ01000004">
    <property type="protein sequence ID" value="OAO98098.1"/>
    <property type="molecule type" value="Genomic_DNA"/>
</dbReference>
<organism evidence="2 3">
    <name type="scientific">Arabidopsis thaliana</name>
    <name type="common">Mouse-ear cress</name>
    <dbReference type="NCBI Taxonomy" id="3702"/>
    <lineage>
        <taxon>Eukaryota</taxon>
        <taxon>Viridiplantae</taxon>
        <taxon>Streptophyta</taxon>
        <taxon>Embryophyta</taxon>
        <taxon>Tracheophyta</taxon>
        <taxon>Spermatophyta</taxon>
        <taxon>Magnoliopsida</taxon>
        <taxon>eudicotyledons</taxon>
        <taxon>Gunneridae</taxon>
        <taxon>Pentapetalae</taxon>
        <taxon>rosids</taxon>
        <taxon>malvids</taxon>
        <taxon>Brassicales</taxon>
        <taxon>Brassicaceae</taxon>
        <taxon>Camelineae</taxon>
        <taxon>Arabidopsis</taxon>
    </lineage>
</organism>
<dbReference type="Proteomes" id="UP000078284">
    <property type="component" value="Chromosome 4"/>
</dbReference>
<dbReference type="InterPro" id="IPR005174">
    <property type="entry name" value="KIB1-4_b-propeller"/>
</dbReference>
<dbReference type="InterPro" id="IPR001810">
    <property type="entry name" value="F-box_dom"/>
</dbReference>
<accession>A0A178UW64</accession>
<reference evidence="3" key="1">
    <citation type="journal article" date="2016" name="Proc. Natl. Acad. Sci. U.S.A.">
        <title>Chromosome-level assembly of Arabidopsis thaliana Ler reveals the extent of translocation and inversion polymorphisms.</title>
        <authorList>
            <person name="Zapata L."/>
            <person name="Ding J."/>
            <person name="Willing E.M."/>
            <person name="Hartwig B."/>
            <person name="Bezdan D."/>
            <person name="Jiao W.B."/>
            <person name="Patel V."/>
            <person name="Velikkakam James G."/>
            <person name="Koornneef M."/>
            <person name="Ossowski S."/>
            <person name="Schneeberger K."/>
        </authorList>
    </citation>
    <scope>NUCLEOTIDE SEQUENCE [LARGE SCALE GENOMIC DNA]</scope>
    <source>
        <strain evidence="3">cv. Landsberg erecta</strain>
    </source>
</reference>
<sequence>MDQSDKNPNRRLRVIPKWSELCPDLLRSIFEQLSFTNLNRAKLVCRSWNSASRGCVPKRNQIPWLILFPQKSENNSSNNCVLFVPDDNDKVYKTRDLGVDFAQSDDTWRFAPACHIRMKDQIIYNHKDHKVYQYASYGFIYVWDFSSDIPHVDKHLPAVSFISGREIGDKNKCYRISHQMVMSLSGEVVVVKIMHYYDLSRWRFRIFELNPLTQRWVKVDSLGDAAIILDMGITVVAKDIPGIKKNSIYFSGLNHPLTDPECRFVYDLTTGTMEPLPQCVLSSMLFSDSRWFLPGFTS</sequence>
<dbReference type="InterPro" id="IPR050942">
    <property type="entry name" value="F-box_BR-signaling"/>
</dbReference>
<comment type="caution">
    <text evidence="2">The sequence shown here is derived from an EMBL/GenBank/DDBJ whole genome shotgun (WGS) entry which is preliminary data.</text>
</comment>
<evidence type="ECO:0000313" key="2">
    <source>
        <dbReference type="EMBL" id="OAO98098.1"/>
    </source>
</evidence>
<dbReference type="PANTHER" id="PTHR44259:SF29">
    <property type="entry name" value="F-BOX DOMAIN-CONTAINING PROTEIN"/>
    <property type="match status" value="1"/>
</dbReference>
<dbReference type="SUPFAM" id="SSF81383">
    <property type="entry name" value="F-box domain"/>
    <property type="match status" value="1"/>
</dbReference>
<proteinExistence type="predicted"/>
<protein>
    <recommendedName>
        <fullName evidence="1">F-box domain-containing protein</fullName>
    </recommendedName>
</protein>
<evidence type="ECO:0000259" key="1">
    <source>
        <dbReference type="SMART" id="SM00256"/>
    </source>
</evidence>
<name>A0A178UW64_ARATH</name>
<gene>
    <name evidence="2" type="ordered locus">AXX17_At4g20640</name>
</gene>
<dbReference type="Gene3D" id="1.20.1280.50">
    <property type="match status" value="1"/>
</dbReference>
<dbReference type="CDD" id="cd09917">
    <property type="entry name" value="F-box_SF"/>
    <property type="match status" value="1"/>
</dbReference>
<dbReference type="Pfam" id="PF03478">
    <property type="entry name" value="Beta-prop_KIB1-4"/>
    <property type="match status" value="1"/>
</dbReference>
<dbReference type="Pfam" id="PF00646">
    <property type="entry name" value="F-box"/>
    <property type="match status" value="1"/>
</dbReference>
<dbReference type="AlphaFoldDB" id="A0A178UW64"/>
<evidence type="ECO:0000313" key="3">
    <source>
        <dbReference type="Proteomes" id="UP000078284"/>
    </source>
</evidence>
<dbReference type="SMART" id="SM00256">
    <property type="entry name" value="FBOX"/>
    <property type="match status" value="1"/>
</dbReference>
<dbReference type="InterPro" id="IPR036047">
    <property type="entry name" value="F-box-like_dom_sf"/>
</dbReference>
<dbReference type="ExpressionAtlas" id="A0A178UW64">
    <property type="expression patterns" value="baseline and differential"/>
</dbReference>